<evidence type="ECO:0000256" key="1">
    <source>
        <dbReference type="ARBA" id="ARBA00001947"/>
    </source>
</evidence>
<accession>A0A9D2DY14</accession>
<keyword evidence="10 13" id="KW-1133">Transmembrane helix</keyword>
<dbReference type="GO" id="GO:0005886">
    <property type="term" value="C:plasma membrane"/>
    <property type="evidence" value="ECO:0007669"/>
    <property type="project" value="UniProtKB-SubCell"/>
</dbReference>
<feature type="transmembrane region" description="Helical" evidence="13">
    <location>
        <begin position="167"/>
        <end position="190"/>
    </location>
</feature>
<dbReference type="PANTHER" id="PTHR35864">
    <property type="entry name" value="ZINC METALLOPROTEASE MJ0611-RELATED"/>
    <property type="match status" value="1"/>
</dbReference>
<evidence type="ECO:0000256" key="12">
    <source>
        <dbReference type="ARBA" id="ARBA00023136"/>
    </source>
</evidence>
<evidence type="ECO:0000313" key="15">
    <source>
        <dbReference type="EMBL" id="HIZ25069.1"/>
    </source>
</evidence>
<feature type="domain" description="Peptidase M50" evidence="14">
    <location>
        <begin position="125"/>
        <end position="179"/>
    </location>
</feature>
<comment type="caution">
    <text evidence="15">The sequence shown here is derived from an EMBL/GenBank/DDBJ whole genome shotgun (WGS) entry which is preliminary data.</text>
</comment>
<dbReference type="InterPro" id="IPR052348">
    <property type="entry name" value="Metallopeptidase_M50B"/>
</dbReference>
<evidence type="ECO:0000256" key="11">
    <source>
        <dbReference type="ARBA" id="ARBA00023049"/>
    </source>
</evidence>
<comment type="similarity">
    <text evidence="3">Belongs to the peptidase M50B family.</text>
</comment>
<proteinExistence type="inferred from homology"/>
<evidence type="ECO:0000256" key="8">
    <source>
        <dbReference type="ARBA" id="ARBA00022801"/>
    </source>
</evidence>
<keyword evidence="11" id="KW-0482">Metalloprotease</keyword>
<dbReference type="PANTHER" id="PTHR35864:SF1">
    <property type="entry name" value="ZINC METALLOPROTEASE YWHC-RELATED"/>
    <property type="match status" value="1"/>
</dbReference>
<reference evidence="15" key="2">
    <citation type="submission" date="2021-04" db="EMBL/GenBank/DDBJ databases">
        <authorList>
            <person name="Gilroy R."/>
        </authorList>
    </citation>
    <scope>NUCLEOTIDE SEQUENCE</scope>
    <source>
        <strain evidence="15">CHK33-5263</strain>
    </source>
</reference>
<evidence type="ECO:0000256" key="9">
    <source>
        <dbReference type="ARBA" id="ARBA00022833"/>
    </source>
</evidence>
<name>A0A9D2DY14_9FIRM</name>
<dbReference type="AlphaFoldDB" id="A0A9D2DY14"/>
<dbReference type="Proteomes" id="UP000824044">
    <property type="component" value="Unassembled WGS sequence"/>
</dbReference>
<keyword evidence="7" id="KW-0479">Metal-binding</keyword>
<organism evidence="15 16">
    <name type="scientific">Candidatus Gallimonas intestinigallinarum</name>
    <dbReference type="NCBI Taxonomy" id="2838604"/>
    <lineage>
        <taxon>Bacteria</taxon>
        <taxon>Bacillati</taxon>
        <taxon>Bacillota</taxon>
        <taxon>Clostridia</taxon>
        <taxon>Candidatus Gallimonas</taxon>
    </lineage>
</organism>
<dbReference type="GO" id="GO:0006508">
    <property type="term" value="P:proteolysis"/>
    <property type="evidence" value="ECO:0007669"/>
    <property type="project" value="UniProtKB-KW"/>
</dbReference>
<keyword evidence="12 13" id="KW-0472">Membrane</keyword>
<gene>
    <name evidence="15" type="ORF">H9812_06330</name>
</gene>
<evidence type="ECO:0000313" key="16">
    <source>
        <dbReference type="Proteomes" id="UP000824044"/>
    </source>
</evidence>
<evidence type="ECO:0000256" key="4">
    <source>
        <dbReference type="ARBA" id="ARBA00022475"/>
    </source>
</evidence>
<comment type="cofactor">
    <cofactor evidence="1">
        <name>Zn(2+)</name>
        <dbReference type="ChEBI" id="CHEBI:29105"/>
    </cofactor>
</comment>
<dbReference type="InterPro" id="IPR008915">
    <property type="entry name" value="Peptidase_M50"/>
</dbReference>
<feature type="transmembrane region" description="Helical" evidence="13">
    <location>
        <begin position="84"/>
        <end position="106"/>
    </location>
</feature>
<evidence type="ECO:0000259" key="14">
    <source>
        <dbReference type="Pfam" id="PF02163"/>
    </source>
</evidence>
<keyword evidence="8" id="KW-0378">Hydrolase</keyword>
<evidence type="ECO:0000256" key="5">
    <source>
        <dbReference type="ARBA" id="ARBA00022670"/>
    </source>
</evidence>
<dbReference type="InterPro" id="IPR044537">
    <property type="entry name" value="Rip2-like"/>
</dbReference>
<sequence>MDYLTELLASFLAVIIVLTLHEVAHAVVAYTCGDPTPKWQHRLSLNPLRHFDLLGLICFTFVGFGWAKPVAINPNNFRKPRLGMGLTACAGVVTNYVTAFFFYPLYCVAAYYFPDLVFLRELMLLFTYYLFAYSLSFCVFNLLPFYPLDGFRIVDAVNKRRGKVYRFLRNYGYYILLGLIVESFICRLFVDFGVGVMGYFDILGWFMSFATGILGWPITALWGLVPW</sequence>
<dbReference type="CDD" id="cd06158">
    <property type="entry name" value="S2P-M50_like_1"/>
    <property type="match status" value="1"/>
</dbReference>
<evidence type="ECO:0000256" key="6">
    <source>
        <dbReference type="ARBA" id="ARBA00022692"/>
    </source>
</evidence>
<evidence type="ECO:0000256" key="2">
    <source>
        <dbReference type="ARBA" id="ARBA00004651"/>
    </source>
</evidence>
<dbReference type="GO" id="GO:0008237">
    <property type="term" value="F:metallopeptidase activity"/>
    <property type="evidence" value="ECO:0007669"/>
    <property type="project" value="UniProtKB-KW"/>
</dbReference>
<dbReference type="EMBL" id="DXBS01000119">
    <property type="protein sequence ID" value="HIZ25069.1"/>
    <property type="molecule type" value="Genomic_DNA"/>
</dbReference>
<evidence type="ECO:0000256" key="13">
    <source>
        <dbReference type="SAM" id="Phobius"/>
    </source>
</evidence>
<evidence type="ECO:0000256" key="3">
    <source>
        <dbReference type="ARBA" id="ARBA00007931"/>
    </source>
</evidence>
<dbReference type="GO" id="GO:0046872">
    <property type="term" value="F:metal ion binding"/>
    <property type="evidence" value="ECO:0007669"/>
    <property type="project" value="UniProtKB-KW"/>
</dbReference>
<feature type="transmembrane region" description="Helical" evidence="13">
    <location>
        <begin position="126"/>
        <end position="146"/>
    </location>
</feature>
<evidence type="ECO:0000256" key="10">
    <source>
        <dbReference type="ARBA" id="ARBA00022989"/>
    </source>
</evidence>
<feature type="transmembrane region" description="Helical" evidence="13">
    <location>
        <begin position="202"/>
        <end position="225"/>
    </location>
</feature>
<reference evidence="15" key="1">
    <citation type="journal article" date="2021" name="PeerJ">
        <title>Extensive microbial diversity within the chicken gut microbiome revealed by metagenomics and culture.</title>
        <authorList>
            <person name="Gilroy R."/>
            <person name="Ravi A."/>
            <person name="Getino M."/>
            <person name="Pursley I."/>
            <person name="Horton D.L."/>
            <person name="Alikhan N.F."/>
            <person name="Baker D."/>
            <person name="Gharbi K."/>
            <person name="Hall N."/>
            <person name="Watson M."/>
            <person name="Adriaenssens E.M."/>
            <person name="Foster-Nyarko E."/>
            <person name="Jarju S."/>
            <person name="Secka A."/>
            <person name="Antonio M."/>
            <person name="Oren A."/>
            <person name="Chaudhuri R.R."/>
            <person name="La Ragione R."/>
            <person name="Hildebrand F."/>
            <person name="Pallen M.J."/>
        </authorList>
    </citation>
    <scope>NUCLEOTIDE SEQUENCE</scope>
    <source>
        <strain evidence="15">CHK33-5263</strain>
    </source>
</reference>
<keyword evidence="5 15" id="KW-0645">Protease</keyword>
<protein>
    <submittedName>
        <fullName evidence="15">Site-2 protease family protein</fullName>
    </submittedName>
</protein>
<evidence type="ECO:0000256" key="7">
    <source>
        <dbReference type="ARBA" id="ARBA00022723"/>
    </source>
</evidence>
<comment type="subcellular location">
    <subcellularLocation>
        <location evidence="2">Cell membrane</location>
        <topology evidence="2">Multi-pass membrane protein</topology>
    </subcellularLocation>
</comment>
<dbReference type="Pfam" id="PF02163">
    <property type="entry name" value="Peptidase_M50"/>
    <property type="match status" value="1"/>
</dbReference>
<feature type="transmembrane region" description="Helical" evidence="13">
    <location>
        <begin position="53"/>
        <end position="72"/>
    </location>
</feature>
<keyword evidence="4" id="KW-1003">Cell membrane</keyword>
<keyword evidence="9" id="KW-0862">Zinc</keyword>
<keyword evidence="6 13" id="KW-0812">Transmembrane</keyword>